<organism evidence="1 2">
    <name type="scientific">Porites evermanni</name>
    <dbReference type="NCBI Taxonomy" id="104178"/>
    <lineage>
        <taxon>Eukaryota</taxon>
        <taxon>Metazoa</taxon>
        <taxon>Cnidaria</taxon>
        <taxon>Anthozoa</taxon>
        <taxon>Hexacorallia</taxon>
        <taxon>Scleractinia</taxon>
        <taxon>Fungiina</taxon>
        <taxon>Poritidae</taxon>
        <taxon>Porites</taxon>
    </lineage>
</organism>
<protein>
    <recommendedName>
        <fullName evidence="3">SPRY domain-containing protein</fullName>
    </recommendedName>
</protein>
<evidence type="ECO:0000313" key="1">
    <source>
        <dbReference type="EMBL" id="CAH3189575.1"/>
    </source>
</evidence>
<gene>
    <name evidence="1" type="ORF">PEVE_00019528</name>
</gene>
<dbReference type="Proteomes" id="UP001159427">
    <property type="component" value="Unassembled WGS sequence"/>
</dbReference>
<dbReference type="Gene3D" id="2.60.120.920">
    <property type="match status" value="1"/>
</dbReference>
<name>A0ABN8SE89_9CNID</name>
<dbReference type="EMBL" id="CALNXI010002632">
    <property type="protein sequence ID" value="CAH3189575.1"/>
    <property type="molecule type" value="Genomic_DNA"/>
</dbReference>
<dbReference type="SUPFAM" id="SSF49899">
    <property type="entry name" value="Concanavalin A-like lectins/glucanases"/>
    <property type="match status" value="1"/>
</dbReference>
<proteinExistence type="predicted"/>
<comment type="caution">
    <text evidence="1">The sequence shown here is derived from an EMBL/GenBank/DDBJ whole genome shotgun (WGS) entry which is preliminary data.</text>
</comment>
<evidence type="ECO:0000313" key="2">
    <source>
        <dbReference type="Proteomes" id="UP001159427"/>
    </source>
</evidence>
<keyword evidence="2" id="KW-1185">Reference proteome</keyword>
<sequence>MVNQILYRTFTSQKCHDKSLLPNGAEAWEAHKAILVDGYLVTRQPYESNVFYYRYGARYTKPFSRRFPHFEVMILESGETRWLGMGVVFDDYGKDLMPGWRGGTVGYHTDDRRIFDTLACSSGKKTIGSTAARRGDVIRCTVMFEDKLEIDGQIRIPVVFSVNGTKIIPEDMKPSYIEYSMDRPLFPYLAFHYENSVLAKMCAREDVDFQGQALTSNIAEVVESKLQ</sequence>
<dbReference type="InterPro" id="IPR043136">
    <property type="entry name" value="B30.2/SPRY_sf"/>
</dbReference>
<dbReference type="InterPro" id="IPR013320">
    <property type="entry name" value="ConA-like_dom_sf"/>
</dbReference>
<accession>A0ABN8SE89</accession>
<feature type="non-terminal residue" evidence="1">
    <location>
        <position position="227"/>
    </location>
</feature>
<evidence type="ECO:0008006" key="3">
    <source>
        <dbReference type="Google" id="ProtNLM"/>
    </source>
</evidence>
<reference evidence="1 2" key="1">
    <citation type="submission" date="2022-05" db="EMBL/GenBank/DDBJ databases">
        <authorList>
            <consortium name="Genoscope - CEA"/>
            <person name="William W."/>
        </authorList>
    </citation>
    <scope>NUCLEOTIDE SEQUENCE [LARGE SCALE GENOMIC DNA]</scope>
</reference>